<protein>
    <recommendedName>
        <fullName evidence="1">non-specific serine/threonine protein kinase</fullName>
        <ecNumber evidence="1">2.7.11.1</ecNumber>
    </recommendedName>
</protein>
<dbReference type="InterPro" id="IPR000719">
    <property type="entry name" value="Prot_kinase_dom"/>
</dbReference>
<keyword evidence="4" id="KW-0547">Nucleotide-binding</keyword>
<sequence length="832" mass="90662">METLQETLARLVNGENYMFSGKNFPDLNLVQAHSSPCPLSLQVHTPDPGGRGRCRCSASPQPGPAGRRGSVRGRGGTGLGPAEAPSRGPGEPPRNPHLPGAQSGARTSAPCSCHPRPTRGFRGGPGRAEGPPHAGAAAGAGGGEGAESGGAAATAPRPAPPAAPRGAGAGAGPRQRRRGRRGAHTAPAAAGYGGRRGGRPRQQQQPQPRAAPLLLLRPRPARRRGGSGSGGHGGAGRGGSVPGGNGGEEAAGGETASPQAQPEASLRAAGDLGQRHLWQSQAGHREVLWQSVFENKDKIVIIMEYASKGELYDYISERRRLSERETRHFFRQIVSAVHYCHKNGVVHRDLKLENILLDDNFNIKIADFGLSNLYHKDKFLQTFCGSPLYASPEIVNGRPYRGPEVDSWALGVLLYTLVYGTMPFDGFDHKNLIRQISSGEYREPTQTSDARGLIRWMLMVNPERRATIEDIANHWWVNWGYKSSVCDCDAMRDSESPLLARFIDWHHRSTGLQPETDTKIKCLSKPKGPEVTLERQRSLKKSKKENDIAQSIQEGGAENATKPTSKRPKGILKKRSNSEHRSHSAGFIEGVVSPVLPSAFKLEQELCRTGAAIKSVVEGEVAGKYGTKQSSLMPKKGILKKTQQRESGYYSSPERSESSELLDNNDETVNSDTSPGVTEPSRNGSYSHSCRRKGILKHNSKYSTNSTEPPLISPDTPTLEAMEEMVLPGDVLPRSYSRPSSVISDDSILSSDSFDLLDLQENRPNRQRIRSCVSAENFLQIQDFEGLQNRPRPQYLKRYRNRLGDSSFSLLTDMDDVTQVYKKALEICNKLN</sequence>
<comment type="catalytic activity">
    <reaction evidence="8">
        <text>L-threonyl-[protein] + ATP = O-phospho-L-threonyl-[protein] + ADP + H(+)</text>
        <dbReference type="Rhea" id="RHEA:46608"/>
        <dbReference type="Rhea" id="RHEA-COMP:11060"/>
        <dbReference type="Rhea" id="RHEA-COMP:11605"/>
        <dbReference type="ChEBI" id="CHEBI:15378"/>
        <dbReference type="ChEBI" id="CHEBI:30013"/>
        <dbReference type="ChEBI" id="CHEBI:30616"/>
        <dbReference type="ChEBI" id="CHEBI:61977"/>
        <dbReference type="ChEBI" id="CHEBI:456216"/>
        <dbReference type="EC" id="2.7.11.1"/>
    </reaction>
</comment>
<dbReference type="PROSITE" id="PS00108">
    <property type="entry name" value="PROTEIN_KINASE_ST"/>
    <property type="match status" value="1"/>
</dbReference>
<feature type="compositionally biased region" description="Basic residues" evidence="10">
    <location>
        <begin position="564"/>
        <end position="575"/>
    </location>
</feature>
<proteinExistence type="inferred from homology"/>
<feature type="region of interest" description="Disordered" evidence="10">
    <location>
        <begin position="40"/>
        <end position="264"/>
    </location>
</feature>
<evidence type="ECO:0000256" key="9">
    <source>
        <dbReference type="ARBA" id="ARBA00048679"/>
    </source>
</evidence>
<gene>
    <name evidence="12" type="primary">NUAK1</name>
</gene>
<reference evidence="13" key="1">
    <citation type="submission" date="2019-10" db="EMBL/GenBank/DDBJ databases">
        <title>Corvus moneduloides (New Caledonian crow) genome, bCorMon1, primary haplotype.</title>
        <authorList>
            <person name="Rutz C."/>
            <person name="Fungtammasan C."/>
            <person name="Mountcastle J."/>
            <person name="Formenti G."/>
            <person name="Chow W."/>
            <person name="Howe K."/>
            <person name="Steele M.P."/>
            <person name="Fernandes J."/>
            <person name="Gilbert M.T.P."/>
            <person name="Fedrigo O."/>
            <person name="Jarvis E.D."/>
            <person name="Gemmell N."/>
        </authorList>
    </citation>
    <scope>NUCLEOTIDE SEQUENCE [LARGE SCALE GENOMIC DNA]</scope>
</reference>
<feature type="domain" description="Protein kinase" evidence="11">
    <location>
        <begin position="221"/>
        <end position="477"/>
    </location>
</feature>
<comment type="similarity">
    <text evidence="7">Belongs to the protein kinase superfamily. CAMK Ser/Thr protein kinase family. Smok subfamily.</text>
</comment>
<evidence type="ECO:0000256" key="3">
    <source>
        <dbReference type="ARBA" id="ARBA00022679"/>
    </source>
</evidence>
<feature type="region of interest" description="Disordered" evidence="10">
    <location>
        <begin position="524"/>
        <end position="585"/>
    </location>
</feature>
<evidence type="ECO:0000313" key="13">
    <source>
        <dbReference type="Proteomes" id="UP000694553"/>
    </source>
</evidence>
<dbReference type="AlphaFoldDB" id="A0A8U7M789"/>
<evidence type="ECO:0000313" key="12">
    <source>
        <dbReference type="Ensembl" id="ENSCMUP00000032665.1"/>
    </source>
</evidence>
<evidence type="ECO:0000256" key="1">
    <source>
        <dbReference type="ARBA" id="ARBA00012513"/>
    </source>
</evidence>
<evidence type="ECO:0000256" key="7">
    <source>
        <dbReference type="ARBA" id="ARBA00038181"/>
    </source>
</evidence>
<evidence type="ECO:0000256" key="8">
    <source>
        <dbReference type="ARBA" id="ARBA00047899"/>
    </source>
</evidence>
<dbReference type="Pfam" id="PF00069">
    <property type="entry name" value="Pkinase"/>
    <property type="match status" value="1"/>
</dbReference>
<keyword evidence="3" id="KW-0808">Transferase</keyword>
<feature type="compositionally biased region" description="Polar residues" evidence="10">
    <location>
        <begin position="667"/>
        <end position="688"/>
    </location>
</feature>
<evidence type="ECO:0000259" key="11">
    <source>
        <dbReference type="PROSITE" id="PS50011"/>
    </source>
</evidence>
<dbReference type="InterPro" id="IPR011009">
    <property type="entry name" value="Kinase-like_dom_sf"/>
</dbReference>
<dbReference type="GO" id="GO:0000226">
    <property type="term" value="P:microtubule cytoskeleton organization"/>
    <property type="evidence" value="ECO:0007669"/>
    <property type="project" value="TreeGrafter"/>
</dbReference>
<dbReference type="GO" id="GO:0035556">
    <property type="term" value="P:intracellular signal transduction"/>
    <property type="evidence" value="ECO:0007669"/>
    <property type="project" value="TreeGrafter"/>
</dbReference>
<dbReference type="Ensembl" id="ENSCMUT00000037653.1">
    <property type="protein sequence ID" value="ENSCMUP00000032665.1"/>
    <property type="gene ID" value="ENSCMUG00000002383.2"/>
</dbReference>
<keyword evidence="2" id="KW-0723">Serine/threonine-protein kinase</keyword>
<feature type="compositionally biased region" description="Basic residues" evidence="10">
    <location>
        <begin position="174"/>
        <end position="183"/>
    </location>
</feature>
<evidence type="ECO:0000256" key="4">
    <source>
        <dbReference type="ARBA" id="ARBA00022741"/>
    </source>
</evidence>
<feature type="compositionally biased region" description="Gly residues" evidence="10">
    <location>
        <begin position="226"/>
        <end position="250"/>
    </location>
</feature>
<evidence type="ECO:0000256" key="2">
    <source>
        <dbReference type="ARBA" id="ARBA00022527"/>
    </source>
</evidence>
<evidence type="ECO:0000256" key="10">
    <source>
        <dbReference type="SAM" id="MobiDB-lite"/>
    </source>
</evidence>
<dbReference type="FunFam" id="1.10.510.10:FF:000002">
    <property type="entry name" value="Non-specific serine/threonine protein kinase"/>
    <property type="match status" value="1"/>
</dbReference>
<keyword evidence="5" id="KW-0418">Kinase</keyword>
<keyword evidence="6" id="KW-0067">ATP-binding</keyword>
<dbReference type="Gene3D" id="1.10.510.10">
    <property type="entry name" value="Transferase(Phosphotransferase) domain 1"/>
    <property type="match status" value="1"/>
</dbReference>
<reference evidence="12" key="3">
    <citation type="submission" date="2025-09" db="UniProtKB">
        <authorList>
            <consortium name="Ensembl"/>
        </authorList>
    </citation>
    <scope>IDENTIFICATION</scope>
</reference>
<dbReference type="Proteomes" id="UP000694553">
    <property type="component" value="Unassembled WGS sequence"/>
</dbReference>
<dbReference type="SMART" id="SM00220">
    <property type="entry name" value="S_TKc"/>
    <property type="match status" value="1"/>
</dbReference>
<dbReference type="SUPFAM" id="SSF56112">
    <property type="entry name" value="Protein kinase-like (PK-like)"/>
    <property type="match status" value="1"/>
</dbReference>
<organism evidence="12 13">
    <name type="scientific">Corvus moneduloides</name>
    <name type="common">New Caledonian crow</name>
    <dbReference type="NCBI Taxonomy" id="1196302"/>
    <lineage>
        <taxon>Eukaryota</taxon>
        <taxon>Metazoa</taxon>
        <taxon>Chordata</taxon>
        <taxon>Craniata</taxon>
        <taxon>Vertebrata</taxon>
        <taxon>Euteleostomi</taxon>
        <taxon>Archelosauria</taxon>
        <taxon>Archosauria</taxon>
        <taxon>Dinosauria</taxon>
        <taxon>Saurischia</taxon>
        <taxon>Theropoda</taxon>
        <taxon>Coelurosauria</taxon>
        <taxon>Aves</taxon>
        <taxon>Neognathae</taxon>
        <taxon>Neoaves</taxon>
        <taxon>Telluraves</taxon>
        <taxon>Australaves</taxon>
        <taxon>Passeriformes</taxon>
        <taxon>Corvoidea</taxon>
        <taxon>Corvidae</taxon>
        <taxon>Corvus</taxon>
    </lineage>
</organism>
<dbReference type="PANTHER" id="PTHR24346">
    <property type="entry name" value="MAP/MICROTUBULE AFFINITY-REGULATING KINASE"/>
    <property type="match status" value="1"/>
</dbReference>
<dbReference type="InterPro" id="IPR008271">
    <property type="entry name" value="Ser/Thr_kinase_AS"/>
</dbReference>
<accession>A0A8U7M789</accession>
<dbReference type="EC" id="2.7.11.1" evidence="1"/>
<evidence type="ECO:0000256" key="5">
    <source>
        <dbReference type="ARBA" id="ARBA00022777"/>
    </source>
</evidence>
<feature type="compositionally biased region" description="Low complexity" evidence="10">
    <location>
        <begin position="128"/>
        <end position="137"/>
    </location>
</feature>
<feature type="compositionally biased region" description="Low complexity" evidence="10">
    <location>
        <begin position="200"/>
        <end position="218"/>
    </location>
</feature>
<reference evidence="12" key="2">
    <citation type="submission" date="2025-08" db="UniProtKB">
        <authorList>
            <consortium name="Ensembl"/>
        </authorList>
    </citation>
    <scope>IDENTIFICATION</scope>
</reference>
<dbReference type="GO" id="GO:0005524">
    <property type="term" value="F:ATP binding"/>
    <property type="evidence" value="ECO:0007669"/>
    <property type="project" value="UniProtKB-KW"/>
</dbReference>
<keyword evidence="13" id="KW-1185">Reference proteome</keyword>
<dbReference type="PANTHER" id="PTHR24346:SF86">
    <property type="entry name" value="NUAK FAMILY SNF1-LIKE KINASE 1"/>
    <property type="match status" value="1"/>
</dbReference>
<comment type="catalytic activity">
    <reaction evidence="9">
        <text>L-seryl-[protein] + ATP = O-phospho-L-seryl-[protein] + ADP + H(+)</text>
        <dbReference type="Rhea" id="RHEA:17989"/>
        <dbReference type="Rhea" id="RHEA-COMP:9863"/>
        <dbReference type="Rhea" id="RHEA-COMP:11604"/>
        <dbReference type="ChEBI" id="CHEBI:15378"/>
        <dbReference type="ChEBI" id="CHEBI:29999"/>
        <dbReference type="ChEBI" id="CHEBI:30616"/>
        <dbReference type="ChEBI" id="CHEBI:83421"/>
        <dbReference type="ChEBI" id="CHEBI:456216"/>
        <dbReference type="EC" id="2.7.11.1"/>
    </reaction>
</comment>
<dbReference type="PROSITE" id="PS50011">
    <property type="entry name" value="PROTEIN_KINASE_DOM"/>
    <property type="match status" value="1"/>
</dbReference>
<dbReference type="GO" id="GO:0005737">
    <property type="term" value="C:cytoplasm"/>
    <property type="evidence" value="ECO:0007669"/>
    <property type="project" value="TreeGrafter"/>
</dbReference>
<feature type="compositionally biased region" description="Gly residues" evidence="10">
    <location>
        <begin position="138"/>
        <end position="148"/>
    </location>
</feature>
<evidence type="ECO:0000256" key="6">
    <source>
        <dbReference type="ARBA" id="ARBA00022840"/>
    </source>
</evidence>
<feature type="region of interest" description="Disordered" evidence="10">
    <location>
        <begin position="635"/>
        <end position="692"/>
    </location>
</feature>
<name>A0A8U7M789_CORMO</name>
<dbReference type="GO" id="GO:0050321">
    <property type="term" value="F:tau-protein kinase activity"/>
    <property type="evidence" value="ECO:0007669"/>
    <property type="project" value="TreeGrafter"/>
</dbReference>